<sequence>MTTTNTNVSTKAARRKLNLLELANELSNVSKACKIMGYSRQQFYEIRRNYQTFGSEGLIDRVSGATNPHPNRVSEELEKAILEYSLTNPTHGSVRVAQQLNLKGHRVSSGGVRGVWTRTKLLTKHQRLLRLDQHLKENPIELNENQIRLLERFNPEYRDRHIQADFTGDLVSMDTFMVGTLKGIGRVYLQT</sequence>
<feature type="domain" description="Insertion element IS150 protein InsJ-like helix-turn-helix" evidence="1">
    <location>
        <begin position="15"/>
        <end position="61"/>
    </location>
</feature>
<accession>A0A4R9LUH8</accession>
<evidence type="ECO:0000313" key="2">
    <source>
        <dbReference type="EMBL" id="TGN14373.1"/>
    </source>
</evidence>
<reference evidence="2" key="1">
    <citation type="journal article" date="2019" name="PLoS Negl. Trop. Dis.">
        <title>Revisiting the worldwide diversity of Leptospira species in the environment.</title>
        <authorList>
            <person name="Vincent A.T."/>
            <person name="Schiettekatte O."/>
            <person name="Bourhy P."/>
            <person name="Veyrier F.J."/>
            <person name="Picardeau M."/>
        </authorList>
    </citation>
    <scope>NUCLEOTIDE SEQUENCE [LARGE SCALE GENOMIC DNA]</scope>
    <source>
        <strain evidence="2">201400974</strain>
    </source>
</reference>
<protein>
    <submittedName>
        <fullName evidence="2">Helix-turn-helix domain-containing protein</fullName>
    </submittedName>
</protein>
<dbReference type="Proteomes" id="UP000298264">
    <property type="component" value="Unassembled WGS sequence"/>
</dbReference>
<comment type="caution">
    <text evidence="2">The sequence shown here is derived from an EMBL/GenBank/DDBJ whole genome shotgun (WGS) entry which is preliminary data.</text>
</comment>
<dbReference type="EMBL" id="RQHV01000006">
    <property type="protein sequence ID" value="TGN14373.1"/>
    <property type="molecule type" value="Genomic_DNA"/>
</dbReference>
<name>A0A4R9LUH8_9LEPT</name>
<dbReference type="Pfam" id="PF13518">
    <property type="entry name" value="HTH_28"/>
    <property type="match status" value="1"/>
</dbReference>
<evidence type="ECO:0000259" key="1">
    <source>
        <dbReference type="Pfam" id="PF13518"/>
    </source>
</evidence>
<feature type="non-terminal residue" evidence="2">
    <location>
        <position position="191"/>
    </location>
</feature>
<dbReference type="RefSeq" id="WP_135762724.1">
    <property type="nucleotide sequence ID" value="NZ_RQHV01000006.1"/>
</dbReference>
<dbReference type="InterPro" id="IPR055247">
    <property type="entry name" value="InsJ-like_HTH"/>
</dbReference>
<proteinExistence type="predicted"/>
<dbReference type="OrthoDB" id="1705009at2"/>
<dbReference type="InterPro" id="IPR009057">
    <property type="entry name" value="Homeodomain-like_sf"/>
</dbReference>
<organism evidence="2 3">
    <name type="scientific">Leptospira ilyithenensis</name>
    <dbReference type="NCBI Taxonomy" id="2484901"/>
    <lineage>
        <taxon>Bacteria</taxon>
        <taxon>Pseudomonadati</taxon>
        <taxon>Spirochaetota</taxon>
        <taxon>Spirochaetia</taxon>
        <taxon>Leptospirales</taxon>
        <taxon>Leptospiraceae</taxon>
        <taxon>Leptospira</taxon>
    </lineage>
</organism>
<gene>
    <name evidence="2" type="ORF">EHS11_01855</name>
</gene>
<keyword evidence="3" id="KW-1185">Reference proteome</keyword>
<dbReference type="SUPFAM" id="SSF46689">
    <property type="entry name" value="Homeodomain-like"/>
    <property type="match status" value="1"/>
</dbReference>
<evidence type="ECO:0000313" key="3">
    <source>
        <dbReference type="Proteomes" id="UP000298264"/>
    </source>
</evidence>
<dbReference type="AlphaFoldDB" id="A0A4R9LUH8"/>